<dbReference type="Proteomes" id="UP000028302">
    <property type="component" value="Unassembled WGS sequence"/>
</dbReference>
<dbReference type="InterPro" id="IPR036895">
    <property type="entry name" value="Uracil-DNA_glycosylase-like_sf"/>
</dbReference>
<dbReference type="SMART" id="SM00987">
    <property type="entry name" value="UreE_C"/>
    <property type="match status" value="1"/>
</dbReference>
<name>A0A084ILQ1_SALHC</name>
<dbReference type="InterPro" id="IPR005122">
    <property type="entry name" value="Uracil-DNA_glycosylase-like"/>
</dbReference>
<dbReference type="Gene3D" id="3.40.470.10">
    <property type="entry name" value="Uracil-DNA glycosylase-like domain"/>
    <property type="match status" value="1"/>
</dbReference>
<dbReference type="GO" id="GO:0004844">
    <property type="term" value="F:uracil DNA N-glycosylase activity"/>
    <property type="evidence" value="ECO:0007669"/>
    <property type="project" value="UniProtKB-EC"/>
</dbReference>
<dbReference type="Pfam" id="PF03167">
    <property type="entry name" value="UDG"/>
    <property type="match status" value="1"/>
</dbReference>
<dbReference type="STRING" id="1304275.C41B8_08620"/>
<evidence type="ECO:0000256" key="5">
    <source>
        <dbReference type="ARBA" id="ARBA00022485"/>
    </source>
</evidence>
<reference evidence="14 15" key="1">
    <citation type="submission" date="2013-03" db="EMBL/GenBank/DDBJ databases">
        <title>Salinisphaera hydrothermalis C41B8 Genome Sequencing.</title>
        <authorList>
            <person name="Li C."/>
            <person name="Lai Q."/>
            <person name="Shao Z."/>
        </authorList>
    </citation>
    <scope>NUCLEOTIDE SEQUENCE [LARGE SCALE GENOMIC DNA]</scope>
    <source>
        <strain evidence="14 15">C41B8</strain>
    </source>
</reference>
<keyword evidence="15" id="KW-1185">Reference proteome</keyword>
<keyword evidence="7" id="KW-0227">DNA damage</keyword>
<evidence type="ECO:0000256" key="4">
    <source>
        <dbReference type="ARBA" id="ARBA00019403"/>
    </source>
</evidence>
<accession>A0A084ILQ1</accession>
<evidence type="ECO:0000256" key="8">
    <source>
        <dbReference type="ARBA" id="ARBA00022801"/>
    </source>
</evidence>
<dbReference type="SMART" id="SM00986">
    <property type="entry name" value="UDG"/>
    <property type="match status" value="1"/>
</dbReference>
<gene>
    <name evidence="14" type="ORF">C41B8_08620</name>
</gene>
<comment type="catalytic activity">
    <reaction evidence="1">
        <text>Hydrolyzes single-stranded DNA or mismatched double-stranded DNA and polynucleotides, releasing free uracil.</text>
        <dbReference type="EC" id="3.2.2.27"/>
    </reaction>
</comment>
<dbReference type="GO" id="GO:0046872">
    <property type="term" value="F:metal ion binding"/>
    <property type="evidence" value="ECO:0007669"/>
    <property type="project" value="UniProtKB-KW"/>
</dbReference>
<evidence type="ECO:0000259" key="13">
    <source>
        <dbReference type="SMART" id="SM00986"/>
    </source>
</evidence>
<keyword evidence="9" id="KW-0408">Iron</keyword>
<evidence type="ECO:0000256" key="6">
    <source>
        <dbReference type="ARBA" id="ARBA00022723"/>
    </source>
</evidence>
<feature type="compositionally biased region" description="Low complexity" evidence="12">
    <location>
        <begin position="57"/>
        <end position="66"/>
    </location>
</feature>
<evidence type="ECO:0000256" key="7">
    <source>
        <dbReference type="ARBA" id="ARBA00022763"/>
    </source>
</evidence>
<evidence type="ECO:0000256" key="1">
    <source>
        <dbReference type="ARBA" id="ARBA00001400"/>
    </source>
</evidence>
<organism evidence="14 15">
    <name type="scientific">Salinisphaera hydrothermalis (strain C41B8)</name>
    <dbReference type="NCBI Taxonomy" id="1304275"/>
    <lineage>
        <taxon>Bacteria</taxon>
        <taxon>Pseudomonadati</taxon>
        <taxon>Pseudomonadota</taxon>
        <taxon>Gammaproteobacteria</taxon>
        <taxon>Salinisphaerales</taxon>
        <taxon>Salinisphaeraceae</taxon>
        <taxon>Salinisphaera</taxon>
    </lineage>
</organism>
<evidence type="ECO:0000313" key="14">
    <source>
        <dbReference type="EMBL" id="KEZ77635.1"/>
    </source>
</evidence>
<evidence type="ECO:0000256" key="3">
    <source>
        <dbReference type="ARBA" id="ARBA00012030"/>
    </source>
</evidence>
<dbReference type="EC" id="3.2.2.27" evidence="3"/>
<dbReference type="RefSeq" id="WP_051883306.1">
    <property type="nucleotide sequence ID" value="NZ_APNK01000010.1"/>
</dbReference>
<dbReference type="GO" id="GO:0051539">
    <property type="term" value="F:4 iron, 4 sulfur cluster binding"/>
    <property type="evidence" value="ECO:0007669"/>
    <property type="project" value="UniProtKB-KW"/>
</dbReference>
<protein>
    <recommendedName>
        <fullName evidence="4">Type-4 uracil-DNA glycosylase</fullName>
        <ecNumber evidence="3">3.2.2.27</ecNumber>
    </recommendedName>
</protein>
<feature type="domain" description="Uracil-DNA glycosylase-like" evidence="13">
    <location>
        <begin position="121"/>
        <end position="270"/>
    </location>
</feature>
<evidence type="ECO:0000313" key="15">
    <source>
        <dbReference type="Proteomes" id="UP000028302"/>
    </source>
</evidence>
<dbReference type="CDD" id="cd10030">
    <property type="entry name" value="UDG-F4_TTUDGA_SPO1dp_like"/>
    <property type="match status" value="1"/>
</dbReference>
<dbReference type="InterPro" id="IPR051536">
    <property type="entry name" value="UDG_Type-4/5"/>
</dbReference>
<comment type="similarity">
    <text evidence="2">Belongs to the uracil-DNA glycosylase (UDG) superfamily. Type 4 (UDGa) family.</text>
</comment>
<keyword evidence="10" id="KW-0411">Iron-sulfur</keyword>
<keyword evidence="5" id="KW-0004">4Fe-4S</keyword>
<dbReference type="PANTHER" id="PTHR33693:SF1">
    <property type="entry name" value="TYPE-4 URACIL-DNA GLYCOSYLASE"/>
    <property type="match status" value="1"/>
</dbReference>
<dbReference type="SUPFAM" id="SSF52141">
    <property type="entry name" value="Uracil-DNA glycosylase-like"/>
    <property type="match status" value="1"/>
</dbReference>
<dbReference type="PANTHER" id="PTHR33693">
    <property type="entry name" value="TYPE-5 URACIL-DNA GLYCOSYLASE"/>
    <property type="match status" value="1"/>
</dbReference>
<dbReference type="GO" id="GO:0006281">
    <property type="term" value="P:DNA repair"/>
    <property type="evidence" value="ECO:0007669"/>
    <property type="project" value="UniProtKB-KW"/>
</dbReference>
<keyword evidence="8" id="KW-0378">Hydrolase</keyword>
<evidence type="ECO:0000256" key="10">
    <source>
        <dbReference type="ARBA" id="ARBA00023014"/>
    </source>
</evidence>
<dbReference type="eggNOG" id="COG1573">
    <property type="taxonomic scope" value="Bacteria"/>
</dbReference>
<evidence type="ECO:0000256" key="2">
    <source>
        <dbReference type="ARBA" id="ARBA00006521"/>
    </source>
</evidence>
<comment type="caution">
    <text evidence="14">The sequence shown here is derived from an EMBL/GenBank/DDBJ whole genome shotgun (WGS) entry which is preliminary data.</text>
</comment>
<sequence>MTFDTRRDDYLSALGLTDWQYRADGPLAGPTASAPEPEPEPEAPQAPADRAHEAPREAPIIEAASPSVTEMPEPAVQDDAPSTPQSVSVADGDDSPAGLDWDELEAYLARQDHRGATRPVFGIGARDADVLIVGEAPGANEDAQGVPFVGRAGKLLDRMLAAIDCSRATNVYITNICKFRPPDNRDPTPDEVAADWPILERQIDLMAPRLVVAVGRVAAQTLLDCQTPLGKLRGQLHRYPRRDLDVLVTYHPAFLLRSPQQKSKAWADLKMIARHIRAFDQ</sequence>
<evidence type="ECO:0000256" key="9">
    <source>
        <dbReference type="ARBA" id="ARBA00023004"/>
    </source>
</evidence>
<dbReference type="NCBIfam" id="TIGR00758">
    <property type="entry name" value="UDG_fam4"/>
    <property type="match status" value="1"/>
</dbReference>
<evidence type="ECO:0000256" key="12">
    <source>
        <dbReference type="SAM" id="MobiDB-lite"/>
    </source>
</evidence>
<dbReference type="PATRIC" id="fig|1304275.5.peg.1758"/>
<dbReference type="OrthoDB" id="5290748at2"/>
<keyword evidence="6" id="KW-0479">Metal-binding</keyword>
<evidence type="ECO:0000256" key="11">
    <source>
        <dbReference type="ARBA" id="ARBA00023204"/>
    </source>
</evidence>
<dbReference type="AlphaFoldDB" id="A0A084ILQ1"/>
<keyword evidence="11" id="KW-0234">DNA repair</keyword>
<proteinExistence type="inferred from homology"/>
<feature type="region of interest" description="Disordered" evidence="12">
    <location>
        <begin position="15"/>
        <end position="96"/>
    </location>
</feature>
<dbReference type="EMBL" id="APNK01000010">
    <property type="protein sequence ID" value="KEZ77635.1"/>
    <property type="molecule type" value="Genomic_DNA"/>
</dbReference>
<dbReference type="InterPro" id="IPR005273">
    <property type="entry name" value="Ura-DNA_glyco_family4"/>
</dbReference>